<evidence type="ECO:0000313" key="8">
    <source>
        <dbReference type="Proteomes" id="UP000717696"/>
    </source>
</evidence>
<dbReference type="GO" id="GO:0006351">
    <property type="term" value="P:DNA-templated transcription"/>
    <property type="evidence" value="ECO:0007669"/>
    <property type="project" value="InterPro"/>
</dbReference>
<evidence type="ECO:0000313" key="7">
    <source>
        <dbReference type="EMBL" id="KAH7136953.1"/>
    </source>
</evidence>
<gene>
    <name evidence="7" type="ORF">B0J13DRAFT_506734</name>
</gene>
<feature type="region of interest" description="Disordered" evidence="5">
    <location>
        <begin position="55"/>
        <end position="91"/>
    </location>
</feature>
<dbReference type="Pfam" id="PF04082">
    <property type="entry name" value="Fungal_trans"/>
    <property type="match status" value="1"/>
</dbReference>
<evidence type="ECO:0000256" key="1">
    <source>
        <dbReference type="ARBA" id="ARBA00022723"/>
    </source>
</evidence>
<dbReference type="CDD" id="cd12148">
    <property type="entry name" value="fungal_TF_MHR"/>
    <property type="match status" value="1"/>
</dbReference>
<name>A0A9P9IVD8_9HYPO</name>
<sequence length="655" mass="73164">MVTPKVERSKRRRYSRACENCRRRKVRCDGLQPCLPCLQRRQDCQVQKRFMAVEPPSNGEHEITSSSKLKQKPSKINPQQESPVPPTGSLHLPCSLLQTPTEIVQSHKIASKTVARLPLLQALIAIIDTKLGHCDFWDNSLFNDTVQAPDVGPTPVLITIAPPPKPCLQEARYLLEWYKLSANRTLGFMNLRELDKGLVPWLQDPMETADATTAIYYLMFAVGAQSCPEDKDETAEKYFNYGKYVTMSTLWDSGIPTIQSHLLATTYLLAASRTDTALMHLRVAIESGISSNLHKPEPRLRQPSGFEAQDSLWRAIRVLDLFTATLLDQSPLTIEISGEIAMKSLNGPSDLYSLFAMALSEIRNETLTPSKALQLTVDLRNCWIFQAKATDYERANNKLEGATDDISNINFVHLKGTYYRTVMLLSQPFLLEMVSSSHPWARTTSHAKGDCEARGTVEILASLCLESAVREIHLLKVFLSNRRTPKRLPYLVNSVFISALTLCLALFGDLGRHFPLQFNLQDAQSILRVFSKHDNLTRRYLSVLDRFQSAYATYISVKTNQRGEQGACQIGSFYSDQDQALPQTHESAANRKVRTSALESPSSDLIYCPGDTTSSFQSACGLNWPSYEMIGDYGDLSGPDAEGLGLVKSWLAIGG</sequence>
<dbReference type="OrthoDB" id="47007at2759"/>
<dbReference type="GO" id="GO:0005634">
    <property type="term" value="C:nucleus"/>
    <property type="evidence" value="ECO:0007669"/>
    <property type="project" value="TreeGrafter"/>
</dbReference>
<feature type="domain" description="Zn(2)-C6 fungal-type" evidence="6">
    <location>
        <begin position="17"/>
        <end position="46"/>
    </location>
</feature>
<evidence type="ECO:0000256" key="2">
    <source>
        <dbReference type="ARBA" id="ARBA00023015"/>
    </source>
</evidence>
<dbReference type="PROSITE" id="PS00463">
    <property type="entry name" value="ZN2_CY6_FUNGAL_1"/>
    <property type="match status" value="1"/>
</dbReference>
<dbReference type="InterPro" id="IPR036864">
    <property type="entry name" value="Zn2-C6_fun-type_DNA-bd_sf"/>
</dbReference>
<keyword evidence="1" id="KW-0479">Metal-binding</keyword>
<dbReference type="GO" id="GO:0000981">
    <property type="term" value="F:DNA-binding transcription factor activity, RNA polymerase II-specific"/>
    <property type="evidence" value="ECO:0007669"/>
    <property type="project" value="InterPro"/>
</dbReference>
<protein>
    <recommendedName>
        <fullName evidence="6">Zn(2)-C6 fungal-type domain-containing protein</fullName>
    </recommendedName>
</protein>
<evidence type="ECO:0000256" key="5">
    <source>
        <dbReference type="SAM" id="MobiDB-lite"/>
    </source>
</evidence>
<keyword evidence="4" id="KW-0539">Nucleus</keyword>
<evidence type="ECO:0000256" key="3">
    <source>
        <dbReference type="ARBA" id="ARBA00023163"/>
    </source>
</evidence>
<dbReference type="Pfam" id="PF00172">
    <property type="entry name" value="Zn_clus"/>
    <property type="match status" value="1"/>
</dbReference>
<dbReference type="SMART" id="SM00066">
    <property type="entry name" value="GAL4"/>
    <property type="match status" value="1"/>
</dbReference>
<dbReference type="Proteomes" id="UP000717696">
    <property type="component" value="Unassembled WGS sequence"/>
</dbReference>
<keyword evidence="3" id="KW-0804">Transcription</keyword>
<dbReference type="PANTHER" id="PTHR47424:SF9">
    <property type="entry name" value="TAH-2"/>
    <property type="match status" value="1"/>
</dbReference>
<dbReference type="PANTHER" id="PTHR47424">
    <property type="entry name" value="REGULATORY PROTEIN GAL4"/>
    <property type="match status" value="1"/>
</dbReference>
<dbReference type="GO" id="GO:0000978">
    <property type="term" value="F:RNA polymerase II cis-regulatory region sequence-specific DNA binding"/>
    <property type="evidence" value="ECO:0007669"/>
    <property type="project" value="TreeGrafter"/>
</dbReference>
<dbReference type="Gene3D" id="4.10.240.10">
    <property type="entry name" value="Zn(2)-C6 fungal-type DNA-binding domain"/>
    <property type="match status" value="1"/>
</dbReference>
<dbReference type="PROSITE" id="PS50048">
    <property type="entry name" value="ZN2_CY6_FUNGAL_2"/>
    <property type="match status" value="1"/>
</dbReference>
<dbReference type="InterPro" id="IPR007219">
    <property type="entry name" value="XnlR_reg_dom"/>
</dbReference>
<dbReference type="InterPro" id="IPR001138">
    <property type="entry name" value="Zn2Cys6_DnaBD"/>
</dbReference>
<dbReference type="EMBL" id="JAGMUU010000016">
    <property type="protein sequence ID" value="KAH7136953.1"/>
    <property type="molecule type" value="Genomic_DNA"/>
</dbReference>
<evidence type="ECO:0000256" key="4">
    <source>
        <dbReference type="ARBA" id="ARBA00023242"/>
    </source>
</evidence>
<dbReference type="CDD" id="cd00067">
    <property type="entry name" value="GAL4"/>
    <property type="match status" value="1"/>
</dbReference>
<keyword evidence="8" id="KW-1185">Reference proteome</keyword>
<accession>A0A9P9IVD8</accession>
<dbReference type="GO" id="GO:0000435">
    <property type="term" value="P:positive regulation of transcription from RNA polymerase II promoter by galactose"/>
    <property type="evidence" value="ECO:0007669"/>
    <property type="project" value="TreeGrafter"/>
</dbReference>
<dbReference type="SUPFAM" id="SSF57701">
    <property type="entry name" value="Zn2/Cys6 DNA-binding domain"/>
    <property type="match status" value="1"/>
</dbReference>
<dbReference type="InterPro" id="IPR051127">
    <property type="entry name" value="Fungal_SecMet_Regulators"/>
</dbReference>
<feature type="compositionally biased region" description="Polar residues" evidence="5">
    <location>
        <begin position="64"/>
        <end position="82"/>
    </location>
</feature>
<evidence type="ECO:0000259" key="6">
    <source>
        <dbReference type="PROSITE" id="PS50048"/>
    </source>
</evidence>
<reference evidence="7" key="1">
    <citation type="journal article" date="2021" name="Nat. Commun.">
        <title>Genetic determinants of endophytism in the Arabidopsis root mycobiome.</title>
        <authorList>
            <person name="Mesny F."/>
            <person name="Miyauchi S."/>
            <person name="Thiergart T."/>
            <person name="Pickel B."/>
            <person name="Atanasova L."/>
            <person name="Karlsson M."/>
            <person name="Huettel B."/>
            <person name="Barry K.W."/>
            <person name="Haridas S."/>
            <person name="Chen C."/>
            <person name="Bauer D."/>
            <person name="Andreopoulos W."/>
            <person name="Pangilinan J."/>
            <person name="LaButti K."/>
            <person name="Riley R."/>
            <person name="Lipzen A."/>
            <person name="Clum A."/>
            <person name="Drula E."/>
            <person name="Henrissat B."/>
            <person name="Kohler A."/>
            <person name="Grigoriev I.V."/>
            <person name="Martin F.M."/>
            <person name="Hacquard S."/>
        </authorList>
    </citation>
    <scope>NUCLEOTIDE SEQUENCE</scope>
    <source>
        <strain evidence="7">MPI-CAGE-AT-0021</strain>
    </source>
</reference>
<comment type="caution">
    <text evidence="7">The sequence shown here is derived from an EMBL/GenBank/DDBJ whole genome shotgun (WGS) entry which is preliminary data.</text>
</comment>
<keyword evidence="2" id="KW-0805">Transcription regulation</keyword>
<proteinExistence type="predicted"/>
<organism evidence="7 8">
    <name type="scientific">Dactylonectria estremocensis</name>
    <dbReference type="NCBI Taxonomy" id="1079267"/>
    <lineage>
        <taxon>Eukaryota</taxon>
        <taxon>Fungi</taxon>
        <taxon>Dikarya</taxon>
        <taxon>Ascomycota</taxon>
        <taxon>Pezizomycotina</taxon>
        <taxon>Sordariomycetes</taxon>
        <taxon>Hypocreomycetidae</taxon>
        <taxon>Hypocreales</taxon>
        <taxon>Nectriaceae</taxon>
        <taxon>Dactylonectria</taxon>
    </lineage>
</organism>
<dbReference type="AlphaFoldDB" id="A0A9P9IVD8"/>
<dbReference type="GO" id="GO:0008270">
    <property type="term" value="F:zinc ion binding"/>
    <property type="evidence" value="ECO:0007669"/>
    <property type="project" value="InterPro"/>
</dbReference>